<sequence length="150" mass="17038">MLAVRPSTSKDVTYLAPRLRYDDLRELLAAGSASAEAALSDGLEHSRQCLTIHDEQDNAVAMFGVVPAGDPVGYVWLLGSDQIQFNKTQFLRHSRIELEKLQHEFPLLTNCVDARNMVHIAWLRWLGFKFLRQVTPGHLPFYEFARISNV</sequence>
<evidence type="ECO:0000313" key="1">
    <source>
        <dbReference type="EMBL" id="QXV74663.1"/>
    </source>
</evidence>
<evidence type="ECO:0000313" key="2">
    <source>
        <dbReference type="Proteomes" id="UP000828713"/>
    </source>
</evidence>
<organism evidence="1 2">
    <name type="scientific">Rhizobium phage RHEph21</name>
    <dbReference type="NCBI Taxonomy" id="2836134"/>
    <lineage>
        <taxon>Viruses</taxon>
        <taxon>Duplodnaviria</taxon>
        <taxon>Heunggongvirae</taxon>
        <taxon>Uroviricota</taxon>
        <taxon>Caudoviricetes</taxon>
        <taxon>Autographivirales</taxon>
        <taxon>Autographivirales incertae sedis</taxon>
        <taxon>Chamilpavirus</taxon>
        <taxon>Chamilpavirus RHEph21</taxon>
    </lineage>
</organism>
<dbReference type="EMBL" id="MW980070">
    <property type="protein sequence ID" value="QXV74663.1"/>
    <property type="molecule type" value="Genomic_DNA"/>
</dbReference>
<name>A0AAE8AY25_9CAUD</name>
<keyword evidence="2" id="KW-1185">Reference proteome</keyword>
<dbReference type="Proteomes" id="UP000828713">
    <property type="component" value="Segment"/>
</dbReference>
<protein>
    <submittedName>
        <fullName evidence="1">Internal virion protein</fullName>
    </submittedName>
</protein>
<reference evidence="1" key="1">
    <citation type="submission" date="2021-04" db="EMBL/GenBank/DDBJ databases">
        <title>The Hidden Diversity of Double-Stranded DNA Phages in the Symbiotic Bacterium Rhizobium.</title>
        <authorList>
            <person name="Santamaria R.I."/>
            <person name="Bustos P."/>
            <person name="Cauwenberghe J.V."/>
            <person name="Gonzalez V."/>
        </authorList>
    </citation>
    <scope>NUCLEOTIDE SEQUENCE</scope>
</reference>
<proteinExistence type="predicted"/>
<accession>A0AAE8AY25</accession>